<name>A0A0E9TFG8_ANGAN</name>
<sequence length="18" mass="2189">MPIAEVVIITHSYLLFWR</sequence>
<organism evidence="1">
    <name type="scientific">Anguilla anguilla</name>
    <name type="common">European freshwater eel</name>
    <name type="synonym">Muraena anguilla</name>
    <dbReference type="NCBI Taxonomy" id="7936"/>
    <lineage>
        <taxon>Eukaryota</taxon>
        <taxon>Metazoa</taxon>
        <taxon>Chordata</taxon>
        <taxon>Craniata</taxon>
        <taxon>Vertebrata</taxon>
        <taxon>Euteleostomi</taxon>
        <taxon>Actinopterygii</taxon>
        <taxon>Neopterygii</taxon>
        <taxon>Teleostei</taxon>
        <taxon>Anguilliformes</taxon>
        <taxon>Anguillidae</taxon>
        <taxon>Anguilla</taxon>
    </lineage>
</organism>
<evidence type="ECO:0000313" key="1">
    <source>
        <dbReference type="EMBL" id="JAH52399.1"/>
    </source>
</evidence>
<reference evidence="1" key="2">
    <citation type="journal article" date="2015" name="Fish Shellfish Immunol.">
        <title>Early steps in the European eel (Anguilla anguilla)-Vibrio vulnificus interaction in the gills: Role of the RtxA13 toxin.</title>
        <authorList>
            <person name="Callol A."/>
            <person name="Pajuelo D."/>
            <person name="Ebbesson L."/>
            <person name="Teles M."/>
            <person name="MacKenzie S."/>
            <person name="Amaro C."/>
        </authorList>
    </citation>
    <scope>NUCLEOTIDE SEQUENCE</scope>
</reference>
<proteinExistence type="predicted"/>
<accession>A0A0E9TFG8</accession>
<dbReference type="EMBL" id="GBXM01056178">
    <property type="protein sequence ID" value="JAH52399.1"/>
    <property type="molecule type" value="Transcribed_RNA"/>
</dbReference>
<protein>
    <submittedName>
        <fullName evidence="1">Uncharacterized protein</fullName>
    </submittedName>
</protein>
<reference evidence="1" key="1">
    <citation type="submission" date="2014-11" db="EMBL/GenBank/DDBJ databases">
        <authorList>
            <person name="Amaro Gonzalez C."/>
        </authorList>
    </citation>
    <scope>NUCLEOTIDE SEQUENCE</scope>
</reference>
<dbReference type="AlphaFoldDB" id="A0A0E9TFG8"/>